<evidence type="ECO:0000313" key="3">
    <source>
        <dbReference type="Proteomes" id="UP000078542"/>
    </source>
</evidence>
<proteinExistence type="predicted"/>
<protein>
    <submittedName>
        <fullName evidence="2">Uncharacterized protein</fullName>
    </submittedName>
</protein>
<reference evidence="2 3" key="1">
    <citation type="submission" date="2016-03" db="EMBL/GenBank/DDBJ databases">
        <title>Cyphomyrmex costatus WGS genome.</title>
        <authorList>
            <person name="Nygaard S."/>
            <person name="Hu H."/>
            <person name="Boomsma J."/>
            <person name="Zhang G."/>
        </authorList>
    </citation>
    <scope>NUCLEOTIDE SEQUENCE [LARGE SCALE GENOMIC DNA]</scope>
    <source>
        <strain evidence="2">MS0001</strain>
        <tissue evidence="2">Whole body</tissue>
    </source>
</reference>
<dbReference type="EMBL" id="KQ977763">
    <property type="protein sequence ID" value="KYN00043.1"/>
    <property type="molecule type" value="Genomic_DNA"/>
</dbReference>
<feature type="region of interest" description="Disordered" evidence="1">
    <location>
        <begin position="166"/>
        <end position="225"/>
    </location>
</feature>
<gene>
    <name evidence="2" type="ORF">ALC62_09198</name>
</gene>
<accession>A0A151IGC0</accession>
<dbReference type="AlphaFoldDB" id="A0A151IGC0"/>
<evidence type="ECO:0000256" key="1">
    <source>
        <dbReference type="SAM" id="MobiDB-lite"/>
    </source>
</evidence>
<feature type="compositionally biased region" description="Polar residues" evidence="1">
    <location>
        <begin position="182"/>
        <end position="209"/>
    </location>
</feature>
<name>A0A151IGC0_9HYME</name>
<sequence length="225" mass="25042">ELFGSEQALPNTDAWDSVILSTSKAEVRSGLQEKVRLALLAKHELKRELLALEPPKFNREIISTFSKHQSVVNRDEYQAKAQIQVGACLNALGTGISDLLKVNRKFSLQEREAFSKLADGKSAAVQSEVDDWLFGSKFAEEVKSAKALEKTARELAKSIPATATLPKVAHQPIQRRPARKNMAQQSENSKVSAQLSRTRAWQAGTTGKTSQRSHHRSRSRSRARR</sequence>
<keyword evidence="3" id="KW-1185">Reference proteome</keyword>
<feature type="non-terminal residue" evidence="2">
    <location>
        <position position="1"/>
    </location>
</feature>
<dbReference type="Proteomes" id="UP000078542">
    <property type="component" value="Unassembled WGS sequence"/>
</dbReference>
<organism evidence="2 3">
    <name type="scientific">Cyphomyrmex costatus</name>
    <dbReference type="NCBI Taxonomy" id="456900"/>
    <lineage>
        <taxon>Eukaryota</taxon>
        <taxon>Metazoa</taxon>
        <taxon>Ecdysozoa</taxon>
        <taxon>Arthropoda</taxon>
        <taxon>Hexapoda</taxon>
        <taxon>Insecta</taxon>
        <taxon>Pterygota</taxon>
        <taxon>Neoptera</taxon>
        <taxon>Endopterygota</taxon>
        <taxon>Hymenoptera</taxon>
        <taxon>Apocrita</taxon>
        <taxon>Aculeata</taxon>
        <taxon>Formicoidea</taxon>
        <taxon>Formicidae</taxon>
        <taxon>Myrmicinae</taxon>
        <taxon>Cyphomyrmex</taxon>
    </lineage>
</organism>
<evidence type="ECO:0000313" key="2">
    <source>
        <dbReference type="EMBL" id="KYN00043.1"/>
    </source>
</evidence>
<feature type="compositionally biased region" description="Basic residues" evidence="1">
    <location>
        <begin position="211"/>
        <end position="225"/>
    </location>
</feature>